<dbReference type="EMBL" id="JAQJAN010000006">
    <property type="protein sequence ID" value="KAJ5727464.1"/>
    <property type="molecule type" value="Genomic_DNA"/>
</dbReference>
<gene>
    <name evidence="1" type="ORF">N7493_005284</name>
</gene>
<keyword evidence="2" id="KW-1185">Reference proteome</keyword>
<protein>
    <submittedName>
        <fullName evidence="1">Uncharacterized protein</fullName>
    </submittedName>
</protein>
<dbReference type="Proteomes" id="UP001215712">
    <property type="component" value="Unassembled WGS sequence"/>
</dbReference>
<reference evidence="1" key="2">
    <citation type="submission" date="2023-01" db="EMBL/GenBank/DDBJ databases">
        <authorList>
            <person name="Petersen C."/>
        </authorList>
    </citation>
    <scope>NUCLEOTIDE SEQUENCE</scope>
    <source>
        <strain evidence="1">IBT 17514</strain>
    </source>
</reference>
<dbReference type="AlphaFoldDB" id="A0AAD6HMC1"/>
<evidence type="ECO:0000313" key="1">
    <source>
        <dbReference type="EMBL" id="KAJ5727464.1"/>
    </source>
</evidence>
<sequence>MEKKYLPPQFTNRLISYKNQVKIAGVYCDWVANLSPYVYSIAAIKITNVACGANGDLVCTGFWGIVHTAAGSYIGPGIKAMCAESYDSLVNACDKKGGLEKVKIIQTGKSFGVYGFANSAAEEAITKLFHVSLLRLSLKV</sequence>
<proteinExistence type="predicted"/>
<accession>A0AAD6HMC1</accession>
<evidence type="ECO:0000313" key="2">
    <source>
        <dbReference type="Proteomes" id="UP001215712"/>
    </source>
</evidence>
<organism evidence="1 2">
    <name type="scientific">Penicillium malachiteum</name>
    <dbReference type="NCBI Taxonomy" id="1324776"/>
    <lineage>
        <taxon>Eukaryota</taxon>
        <taxon>Fungi</taxon>
        <taxon>Dikarya</taxon>
        <taxon>Ascomycota</taxon>
        <taxon>Pezizomycotina</taxon>
        <taxon>Eurotiomycetes</taxon>
        <taxon>Eurotiomycetidae</taxon>
        <taxon>Eurotiales</taxon>
        <taxon>Aspergillaceae</taxon>
        <taxon>Penicillium</taxon>
    </lineage>
</organism>
<reference evidence="1" key="1">
    <citation type="journal article" date="2023" name="IMA Fungus">
        <title>Comparative genomic study of the Penicillium genus elucidates a diverse pangenome and 15 lateral gene transfer events.</title>
        <authorList>
            <person name="Petersen C."/>
            <person name="Sorensen T."/>
            <person name="Nielsen M.R."/>
            <person name="Sondergaard T.E."/>
            <person name="Sorensen J.L."/>
            <person name="Fitzpatrick D.A."/>
            <person name="Frisvad J.C."/>
            <person name="Nielsen K.L."/>
        </authorList>
    </citation>
    <scope>NUCLEOTIDE SEQUENCE</scope>
    <source>
        <strain evidence="1">IBT 17514</strain>
    </source>
</reference>
<name>A0AAD6HMC1_9EURO</name>
<comment type="caution">
    <text evidence="1">The sequence shown here is derived from an EMBL/GenBank/DDBJ whole genome shotgun (WGS) entry which is preliminary data.</text>
</comment>